<dbReference type="SUPFAM" id="SSF49417">
    <property type="entry name" value="p53-like transcription factors"/>
    <property type="match status" value="1"/>
</dbReference>
<sequence>MAFTPFLFPRHSDYGVGTLLSSHHYLPGLPLPPHGLTSPLLPKLQSAMGRSGLAPGDFLAQPPGMARPFGRGGLDANDPDVEDDPMVELEAKELWQRFHKLESEMVITKSGRSVVVGVFGIHSFFSRLTVFLSPMRLSVCTHV</sequence>
<keyword evidence="2 5" id="KW-0238">DNA-binding</keyword>
<evidence type="ECO:0000313" key="7">
    <source>
        <dbReference type="EMBL" id="PVD32752.1"/>
    </source>
</evidence>
<keyword evidence="8" id="KW-1185">Reference proteome</keyword>
<keyword evidence="3" id="KW-0804">Transcription</keyword>
<keyword evidence="1" id="KW-0805">Transcription regulation</keyword>
<dbReference type="Pfam" id="PF00907">
    <property type="entry name" value="T-box"/>
    <property type="match status" value="1"/>
</dbReference>
<protein>
    <recommendedName>
        <fullName evidence="6">T-box domain-containing protein</fullName>
    </recommendedName>
</protein>
<evidence type="ECO:0000256" key="3">
    <source>
        <dbReference type="ARBA" id="ARBA00023163"/>
    </source>
</evidence>
<evidence type="ECO:0000313" key="8">
    <source>
        <dbReference type="Proteomes" id="UP000245119"/>
    </source>
</evidence>
<accession>A0A2T7PH58</accession>
<dbReference type="InterPro" id="IPR008967">
    <property type="entry name" value="p53-like_TF_DNA-bd_sf"/>
</dbReference>
<evidence type="ECO:0000256" key="2">
    <source>
        <dbReference type="ARBA" id="ARBA00023125"/>
    </source>
</evidence>
<feature type="domain" description="T-box" evidence="6">
    <location>
        <begin position="89"/>
        <end position="114"/>
    </location>
</feature>
<evidence type="ECO:0000256" key="4">
    <source>
        <dbReference type="ARBA" id="ARBA00023242"/>
    </source>
</evidence>
<comment type="subcellular location">
    <subcellularLocation>
        <location evidence="5">Nucleus</location>
    </subcellularLocation>
</comment>
<gene>
    <name evidence="7" type="ORF">C0Q70_08198</name>
</gene>
<proteinExistence type="predicted"/>
<comment type="caution">
    <text evidence="7">The sequence shown here is derived from an EMBL/GenBank/DDBJ whole genome shotgun (WGS) entry which is preliminary data.</text>
</comment>
<dbReference type="GO" id="GO:0005634">
    <property type="term" value="C:nucleus"/>
    <property type="evidence" value="ECO:0007669"/>
    <property type="project" value="UniProtKB-SubCell"/>
</dbReference>
<dbReference type="OrthoDB" id="7442607at2759"/>
<dbReference type="InterPro" id="IPR046360">
    <property type="entry name" value="T-box_DNA-bd"/>
</dbReference>
<comment type="caution">
    <text evidence="5">Lacks conserved residue(s) required for the propagation of feature annotation.</text>
</comment>
<dbReference type="Proteomes" id="UP000245119">
    <property type="component" value="Linkage Group LG4"/>
</dbReference>
<reference evidence="7 8" key="1">
    <citation type="submission" date="2018-04" db="EMBL/GenBank/DDBJ databases">
        <title>The genome of golden apple snail Pomacea canaliculata provides insight into stress tolerance and invasive adaptation.</title>
        <authorList>
            <person name="Liu C."/>
            <person name="Liu B."/>
            <person name="Ren Y."/>
            <person name="Zhang Y."/>
            <person name="Wang H."/>
            <person name="Li S."/>
            <person name="Jiang F."/>
            <person name="Yin L."/>
            <person name="Zhang G."/>
            <person name="Qian W."/>
            <person name="Fan W."/>
        </authorList>
    </citation>
    <scope>NUCLEOTIDE SEQUENCE [LARGE SCALE GENOMIC DNA]</scope>
    <source>
        <strain evidence="7">SZHN2017</strain>
        <tissue evidence="7">Muscle</tissue>
    </source>
</reference>
<dbReference type="GO" id="GO:0003700">
    <property type="term" value="F:DNA-binding transcription factor activity"/>
    <property type="evidence" value="ECO:0007669"/>
    <property type="project" value="InterPro"/>
</dbReference>
<dbReference type="GO" id="GO:0003677">
    <property type="term" value="F:DNA binding"/>
    <property type="evidence" value="ECO:0007669"/>
    <property type="project" value="UniProtKB-UniRule"/>
</dbReference>
<dbReference type="GO" id="GO:0045893">
    <property type="term" value="P:positive regulation of DNA-templated transcription"/>
    <property type="evidence" value="ECO:0007669"/>
    <property type="project" value="InterPro"/>
</dbReference>
<evidence type="ECO:0000256" key="5">
    <source>
        <dbReference type="PROSITE-ProRule" id="PRU00201"/>
    </source>
</evidence>
<dbReference type="AlphaFoldDB" id="A0A2T7PH58"/>
<evidence type="ECO:0000259" key="6">
    <source>
        <dbReference type="PROSITE" id="PS50252"/>
    </source>
</evidence>
<evidence type="ECO:0000256" key="1">
    <source>
        <dbReference type="ARBA" id="ARBA00023015"/>
    </source>
</evidence>
<dbReference type="EMBL" id="PZQS01000004">
    <property type="protein sequence ID" value="PVD32752.1"/>
    <property type="molecule type" value="Genomic_DNA"/>
</dbReference>
<organism evidence="7 8">
    <name type="scientific">Pomacea canaliculata</name>
    <name type="common">Golden apple snail</name>
    <dbReference type="NCBI Taxonomy" id="400727"/>
    <lineage>
        <taxon>Eukaryota</taxon>
        <taxon>Metazoa</taxon>
        <taxon>Spiralia</taxon>
        <taxon>Lophotrochozoa</taxon>
        <taxon>Mollusca</taxon>
        <taxon>Gastropoda</taxon>
        <taxon>Caenogastropoda</taxon>
        <taxon>Architaenioglossa</taxon>
        <taxon>Ampullarioidea</taxon>
        <taxon>Ampullariidae</taxon>
        <taxon>Pomacea</taxon>
    </lineage>
</organism>
<dbReference type="PROSITE" id="PS50252">
    <property type="entry name" value="TBOX_3"/>
    <property type="match status" value="1"/>
</dbReference>
<keyword evidence="4 5" id="KW-0539">Nucleus</keyword>
<dbReference type="Gene3D" id="2.60.40.820">
    <property type="entry name" value="Transcription factor, T-box"/>
    <property type="match status" value="1"/>
</dbReference>
<name>A0A2T7PH58_POMCA</name>
<dbReference type="InterPro" id="IPR036960">
    <property type="entry name" value="T-box_sf"/>
</dbReference>